<dbReference type="HOGENOM" id="CLU_010245_2_0_1"/>
<dbReference type="GO" id="GO:0005524">
    <property type="term" value="F:ATP binding"/>
    <property type="evidence" value="ECO:0007669"/>
    <property type="project" value="UniProtKB-KW"/>
</dbReference>
<evidence type="ECO:0000256" key="6">
    <source>
        <dbReference type="ARBA" id="ARBA00022741"/>
    </source>
</evidence>
<keyword evidence="7" id="KW-0067">ATP-binding</keyword>
<comment type="cofactor">
    <cofactor evidence="1">
        <name>Mg(2+)</name>
        <dbReference type="ChEBI" id="CHEBI:18420"/>
    </cofactor>
</comment>
<comment type="similarity">
    <text evidence="2">Belongs to the SELO family.</text>
</comment>
<dbReference type="AlphaFoldDB" id="D8PV96"/>
<keyword evidence="6" id="KW-0547">Nucleotide-binding</keyword>
<dbReference type="Proteomes" id="UP000007431">
    <property type="component" value="Unassembled WGS sequence"/>
</dbReference>
<evidence type="ECO:0000256" key="9">
    <source>
        <dbReference type="ARBA" id="ARBA00031547"/>
    </source>
</evidence>
<evidence type="ECO:0000256" key="4">
    <source>
        <dbReference type="ARBA" id="ARBA00022695"/>
    </source>
</evidence>
<dbReference type="GO" id="GO:0070733">
    <property type="term" value="F:AMPylase activity"/>
    <property type="evidence" value="ECO:0007669"/>
    <property type="project" value="TreeGrafter"/>
</dbReference>
<keyword evidence="4" id="KW-0548">Nucleotidyltransferase</keyword>
<dbReference type="GO" id="GO:0005739">
    <property type="term" value="C:mitochondrion"/>
    <property type="evidence" value="ECO:0007669"/>
    <property type="project" value="TreeGrafter"/>
</dbReference>
<evidence type="ECO:0000313" key="10">
    <source>
        <dbReference type="EMBL" id="EFJ00830.1"/>
    </source>
</evidence>
<organism evidence="11">
    <name type="scientific">Schizophyllum commune (strain H4-8 / FGSC 9210)</name>
    <name type="common">Split gill fungus</name>
    <dbReference type="NCBI Taxonomy" id="578458"/>
    <lineage>
        <taxon>Eukaryota</taxon>
        <taxon>Fungi</taxon>
        <taxon>Dikarya</taxon>
        <taxon>Basidiomycota</taxon>
        <taxon>Agaricomycotina</taxon>
        <taxon>Agaricomycetes</taxon>
        <taxon>Agaricomycetidae</taxon>
        <taxon>Agaricales</taxon>
        <taxon>Schizophyllaceae</taxon>
        <taxon>Schizophyllum</taxon>
    </lineage>
</organism>
<dbReference type="OMA" id="YGPYGWL"/>
<evidence type="ECO:0000256" key="1">
    <source>
        <dbReference type="ARBA" id="ARBA00001946"/>
    </source>
</evidence>
<evidence type="ECO:0000313" key="11">
    <source>
        <dbReference type="Proteomes" id="UP000007431"/>
    </source>
</evidence>
<gene>
    <name evidence="10" type="ORF">SCHCODRAFT_255907</name>
</gene>
<evidence type="ECO:0000256" key="2">
    <source>
        <dbReference type="ARBA" id="ARBA00009747"/>
    </source>
</evidence>
<evidence type="ECO:0000256" key="5">
    <source>
        <dbReference type="ARBA" id="ARBA00022723"/>
    </source>
</evidence>
<proteinExistence type="inferred from homology"/>
<keyword evidence="8" id="KW-0460">Magnesium</keyword>
<dbReference type="VEuPathDB" id="FungiDB:SCHCODRAFT_02607911"/>
<dbReference type="STRING" id="578458.D8PV96"/>
<dbReference type="GO" id="GO:0046872">
    <property type="term" value="F:metal ion binding"/>
    <property type="evidence" value="ECO:0007669"/>
    <property type="project" value="UniProtKB-KW"/>
</dbReference>
<keyword evidence="3" id="KW-0808">Transferase</keyword>
<dbReference type="InterPro" id="IPR003846">
    <property type="entry name" value="SelO"/>
</dbReference>
<dbReference type="FunCoup" id="D8PV96">
    <property type="interactions" value="55"/>
</dbReference>
<dbReference type="eggNOG" id="KOG2542">
    <property type="taxonomic scope" value="Eukaryota"/>
</dbReference>
<keyword evidence="11" id="KW-1185">Reference proteome</keyword>
<dbReference type="InParanoid" id="D8PV96"/>
<evidence type="ECO:0000256" key="3">
    <source>
        <dbReference type="ARBA" id="ARBA00022679"/>
    </source>
</evidence>
<sequence>MITDSEADHLAPTACTLIKNLTPDAQTPSVAAFRNEVLPKTPSLQRRARIIAPQSHFSFVNPFPSPFPYDIRPSKEEEESEEGVNKIALIEQWLSAREATHLKAVDASDASRLRVYHPQIRDERRQLLGLSETGLRDCYPQLDVGDAFQILGTPSLKVDGPEQTGESASEEAIAARQELVDVLGGHAVLGNDDFAPWSMRYSGHQFGTWAGQLGDGRAISIHSVPHPSDPDATYEMQLKGAGRTPFSRSADGLAVVRSSIREYLASEAMQALGIPTTRALALVSVPSIPVARERIERACILTRMAPSFIRIGNFEAVNPPHGNMMFFGGGQQRADFEALRIMGEWVQKRVLRLGVADGEAWGEKLVLEATRRNARMVAGWQAYGFMHGVINTDNVSILGLTIDYGPYAFMDVFDTMHICNHTDDGGRYAYKFQPDMILYALRSLLNSLAPLIGAEKELGGKAVSHEWAENKPEDEMKKWKESGLELQPELERIFQEEYTAKYADLMRKRLGLRKAVASDESALIRPLLSLMENHGFDFHLTFRALCGFSPELAPSAESEPNQELTAFIETHLLPLTPEPERLDHAGATRDWAAWLGKYAARVRDEGVDSGADDRAAAMRAANPRFVLRQWVLEELIQRVEADEENGRRALAKAMKMATSPFEGWGAESEERELSVEEQEERRFCGMGPRRMLGFQCSCSS</sequence>
<dbReference type="Pfam" id="PF02696">
    <property type="entry name" value="SelO"/>
    <property type="match status" value="1"/>
</dbReference>
<protein>
    <recommendedName>
        <fullName evidence="9">Selenoprotein O</fullName>
    </recommendedName>
</protein>
<name>D8PV96_SCHCM</name>
<dbReference type="EMBL" id="GL377303">
    <property type="protein sequence ID" value="EFJ00830.1"/>
    <property type="molecule type" value="Genomic_DNA"/>
</dbReference>
<dbReference type="PANTHER" id="PTHR32057">
    <property type="entry name" value="PROTEIN ADENYLYLTRANSFERASE SELO, MITOCHONDRIAL"/>
    <property type="match status" value="1"/>
</dbReference>
<keyword evidence="5" id="KW-0479">Metal-binding</keyword>
<evidence type="ECO:0000256" key="7">
    <source>
        <dbReference type="ARBA" id="ARBA00022840"/>
    </source>
</evidence>
<evidence type="ECO:0000256" key="8">
    <source>
        <dbReference type="ARBA" id="ARBA00022842"/>
    </source>
</evidence>
<accession>D8PV96</accession>
<reference evidence="10 11" key="1">
    <citation type="journal article" date="2010" name="Nat. Biotechnol.">
        <title>Genome sequence of the model mushroom Schizophyllum commune.</title>
        <authorList>
            <person name="Ohm R.A."/>
            <person name="de Jong J.F."/>
            <person name="Lugones L.G."/>
            <person name="Aerts A."/>
            <person name="Kothe E."/>
            <person name="Stajich J.E."/>
            <person name="de Vries R.P."/>
            <person name="Record E."/>
            <person name="Levasseur A."/>
            <person name="Baker S.E."/>
            <person name="Bartholomew K.A."/>
            <person name="Coutinho P.M."/>
            <person name="Erdmann S."/>
            <person name="Fowler T.J."/>
            <person name="Gathman A.C."/>
            <person name="Lombard V."/>
            <person name="Henrissat B."/>
            <person name="Knabe N."/>
            <person name="Kuees U."/>
            <person name="Lilly W.W."/>
            <person name="Lindquist E."/>
            <person name="Lucas S."/>
            <person name="Magnuson J.K."/>
            <person name="Piumi F."/>
            <person name="Raudaskoski M."/>
            <person name="Salamov A."/>
            <person name="Schmutz J."/>
            <person name="Schwarze F.W.M.R."/>
            <person name="vanKuyk P.A."/>
            <person name="Horton J.S."/>
            <person name="Grigoriev I.V."/>
            <person name="Woesten H.A.B."/>
        </authorList>
    </citation>
    <scope>NUCLEOTIDE SEQUENCE [LARGE SCALE GENOMIC DNA]</scope>
    <source>
        <strain evidence="11">H4-8 / FGSC 9210</strain>
    </source>
</reference>
<dbReference type="PANTHER" id="PTHR32057:SF14">
    <property type="entry name" value="PROTEIN ADENYLYLTRANSFERASE SELO, MITOCHONDRIAL"/>
    <property type="match status" value="1"/>
</dbReference>